<dbReference type="PANTHER" id="PTHR14043">
    <property type="entry name" value="CCAAT DISPLACEMENT PROTEIN-RELATED"/>
    <property type="match status" value="1"/>
</dbReference>
<reference evidence="10" key="1">
    <citation type="submission" date="2018-11" db="EMBL/GenBank/DDBJ databases">
        <authorList>
            <consortium name="Pathogen Informatics"/>
        </authorList>
    </citation>
    <scope>NUCLEOTIDE SEQUENCE</scope>
</reference>
<organism evidence="10 11">
    <name type="scientific">Protopolystoma xenopodis</name>
    <dbReference type="NCBI Taxonomy" id="117903"/>
    <lineage>
        <taxon>Eukaryota</taxon>
        <taxon>Metazoa</taxon>
        <taxon>Spiralia</taxon>
        <taxon>Lophotrochozoa</taxon>
        <taxon>Platyhelminthes</taxon>
        <taxon>Monogenea</taxon>
        <taxon>Polyopisthocotylea</taxon>
        <taxon>Polystomatidea</taxon>
        <taxon>Polystomatidae</taxon>
        <taxon>Protopolystoma</taxon>
    </lineage>
</organism>
<evidence type="ECO:0000256" key="7">
    <source>
        <dbReference type="ARBA" id="ARBA00023163"/>
    </source>
</evidence>
<keyword evidence="7" id="KW-0804">Transcription</keyword>
<dbReference type="AlphaFoldDB" id="A0A448WM33"/>
<evidence type="ECO:0000256" key="5">
    <source>
        <dbReference type="ARBA" id="ARBA00023125"/>
    </source>
</evidence>
<dbReference type="GO" id="GO:0005634">
    <property type="term" value="C:nucleus"/>
    <property type="evidence" value="ECO:0007669"/>
    <property type="project" value="UniProtKB-SubCell"/>
</dbReference>
<evidence type="ECO:0000256" key="3">
    <source>
        <dbReference type="ARBA" id="ARBA00023015"/>
    </source>
</evidence>
<dbReference type="PANTHER" id="PTHR14043:SF2">
    <property type="entry name" value="HOMEOBOX PROTEIN CUT"/>
    <property type="match status" value="1"/>
</dbReference>
<dbReference type="Gene3D" id="1.10.260.40">
    <property type="entry name" value="lambda repressor-like DNA-binding domains"/>
    <property type="match status" value="1"/>
</dbReference>
<evidence type="ECO:0000256" key="6">
    <source>
        <dbReference type="ARBA" id="ARBA00023155"/>
    </source>
</evidence>
<evidence type="ECO:0000256" key="4">
    <source>
        <dbReference type="ARBA" id="ARBA00023054"/>
    </source>
</evidence>
<evidence type="ECO:0000256" key="8">
    <source>
        <dbReference type="ARBA" id="ARBA00023242"/>
    </source>
</evidence>
<accession>A0A448WM33</accession>
<dbReference type="PROSITE" id="PS51042">
    <property type="entry name" value="CUT"/>
    <property type="match status" value="1"/>
</dbReference>
<keyword evidence="5" id="KW-0238">DNA-binding</keyword>
<keyword evidence="2" id="KW-0677">Repeat</keyword>
<comment type="caution">
    <text evidence="10">The sequence shown here is derived from an EMBL/GenBank/DDBJ whole genome shotgun (WGS) entry which is preliminary data.</text>
</comment>
<dbReference type="Proteomes" id="UP000784294">
    <property type="component" value="Unassembled WGS sequence"/>
</dbReference>
<keyword evidence="6" id="KW-0371">Homeobox</keyword>
<dbReference type="SMART" id="SM01109">
    <property type="entry name" value="CUT"/>
    <property type="match status" value="1"/>
</dbReference>
<dbReference type="SUPFAM" id="SSF47413">
    <property type="entry name" value="lambda repressor-like DNA-binding domains"/>
    <property type="match status" value="1"/>
</dbReference>
<gene>
    <name evidence="10" type="ORF">PXEA_LOCUS8683</name>
</gene>
<keyword evidence="11" id="KW-1185">Reference proteome</keyword>
<evidence type="ECO:0000313" key="10">
    <source>
        <dbReference type="EMBL" id="VEL15243.1"/>
    </source>
</evidence>
<keyword evidence="4" id="KW-0175">Coiled coil</keyword>
<feature type="domain" description="CUT" evidence="9">
    <location>
        <begin position="25"/>
        <end position="112"/>
    </location>
</feature>
<dbReference type="InterPro" id="IPR010982">
    <property type="entry name" value="Lambda_DNA-bd_dom_sf"/>
</dbReference>
<evidence type="ECO:0000313" key="11">
    <source>
        <dbReference type="Proteomes" id="UP000784294"/>
    </source>
</evidence>
<dbReference type="OrthoDB" id="10257567at2759"/>
<protein>
    <recommendedName>
        <fullName evidence="9">CUT domain-containing protein</fullName>
    </recommendedName>
</protein>
<name>A0A448WM33_9PLAT</name>
<keyword evidence="3" id="KW-0805">Transcription regulation</keyword>
<comment type="subcellular location">
    <subcellularLocation>
        <location evidence="1">Nucleus</location>
    </subcellularLocation>
</comment>
<evidence type="ECO:0000256" key="2">
    <source>
        <dbReference type="ARBA" id="ARBA00022737"/>
    </source>
</evidence>
<dbReference type="GO" id="GO:0000981">
    <property type="term" value="F:DNA-binding transcription factor activity, RNA polymerase II-specific"/>
    <property type="evidence" value="ECO:0007669"/>
    <property type="project" value="TreeGrafter"/>
</dbReference>
<sequence>MSEDDCEDSDFVGSSIEPIATGLISSRSATSEVPDTTAIAAAVRKRLYSKGISQRLFARHVLALSQGTTSDLLCRPKPWRRLAGRARQSYNRMLTWLTDPAGLDTLARAARSTNS</sequence>
<dbReference type="InterPro" id="IPR003350">
    <property type="entry name" value="CUT_dom"/>
</dbReference>
<evidence type="ECO:0000259" key="9">
    <source>
        <dbReference type="PROSITE" id="PS51042"/>
    </source>
</evidence>
<dbReference type="Pfam" id="PF02376">
    <property type="entry name" value="CUT"/>
    <property type="match status" value="1"/>
</dbReference>
<feature type="non-terminal residue" evidence="10">
    <location>
        <position position="115"/>
    </location>
</feature>
<dbReference type="EMBL" id="CAAALY010023933">
    <property type="protein sequence ID" value="VEL15243.1"/>
    <property type="molecule type" value="Genomic_DNA"/>
</dbReference>
<proteinExistence type="predicted"/>
<dbReference type="GO" id="GO:0000977">
    <property type="term" value="F:RNA polymerase II transcription regulatory region sequence-specific DNA binding"/>
    <property type="evidence" value="ECO:0007669"/>
    <property type="project" value="TreeGrafter"/>
</dbReference>
<evidence type="ECO:0000256" key="1">
    <source>
        <dbReference type="ARBA" id="ARBA00004123"/>
    </source>
</evidence>
<keyword evidence="8" id="KW-0539">Nucleus</keyword>